<dbReference type="InterPro" id="IPR036366">
    <property type="entry name" value="PGBDSf"/>
</dbReference>
<dbReference type="Pfam" id="PF01471">
    <property type="entry name" value="PG_binding_1"/>
    <property type="match status" value="1"/>
</dbReference>
<evidence type="ECO:0000313" key="4">
    <source>
        <dbReference type="Proteomes" id="UP000177652"/>
    </source>
</evidence>
<organism evidence="3 4">
    <name type="scientific">Candidatus Kaiserbacteria bacterium RIFCSPHIGHO2_02_FULL_55_20</name>
    <dbReference type="NCBI Taxonomy" id="1798497"/>
    <lineage>
        <taxon>Bacteria</taxon>
        <taxon>Candidatus Kaiseribacteriota</taxon>
    </lineage>
</organism>
<dbReference type="STRING" id="1798497.A3D71_03125"/>
<feature type="signal peptide" evidence="1">
    <location>
        <begin position="1"/>
        <end position="33"/>
    </location>
</feature>
<feature type="chain" id="PRO_5009524003" description="Peptidoglycan binding-like domain-containing protein" evidence="1">
    <location>
        <begin position="34"/>
        <end position="470"/>
    </location>
</feature>
<dbReference type="EMBL" id="MFLK01000046">
    <property type="protein sequence ID" value="OGG65450.1"/>
    <property type="molecule type" value="Genomic_DNA"/>
</dbReference>
<keyword evidence="1" id="KW-0732">Signal</keyword>
<dbReference type="AlphaFoldDB" id="A0A1F6DVY6"/>
<accession>A0A1F6DVY6</accession>
<sequence length="470" mass="50422">MLSLYKASYITNSCFVLVAVLLSVSLIPTTASATMLGPCDYLNSWSTLRVGDKDTNISDIGSIAGLQQMIGERDLMNQGLDASGKGGFISGTFDEETRNILISWQMKHGAITSRSDAEAGVVGEKTLAVAKNYCGGATNARGDLVMSGPTITYTLYFPQKGSGPDSFGSITSSPMPKYTSRVADQVLRTLFDSSPYGGAAPCKNPEISGNCWIALDGREFEEGSPGFMFSPFNSYELAKNGYQAKDINGNDVYLRNGYRGITLENGVATVSFNQIGFPFFDNAAVSPLVRGSIERTLKQFPTISQVRYKVISFNDAAPPSERIFEGSNPSGQTDATSKIASLLAQLKTLQDLIAKLSGGTNATQQPGSPSSYIDYDSRGKECLTLTRNLWIGKGDAETDGEVSKLQQFLVNAGLYPEAIVSGYYGQATARAVVRWQKAHGMDFVTTKSGIGPMTRERMKVCGVWGVEAGG</sequence>
<reference evidence="3 4" key="1">
    <citation type="journal article" date="2016" name="Nat. Commun.">
        <title>Thousands of microbial genomes shed light on interconnected biogeochemical processes in an aquifer system.</title>
        <authorList>
            <person name="Anantharaman K."/>
            <person name="Brown C.T."/>
            <person name="Hug L.A."/>
            <person name="Sharon I."/>
            <person name="Castelle C.J."/>
            <person name="Probst A.J."/>
            <person name="Thomas B.C."/>
            <person name="Singh A."/>
            <person name="Wilkins M.J."/>
            <person name="Karaoz U."/>
            <person name="Brodie E.L."/>
            <person name="Williams K.H."/>
            <person name="Hubbard S.S."/>
            <person name="Banfield J.F."/>
        </authorList>
    </citation>
    <scope>NUCLEOTIDE SEQUENCE [LARGE SCALE GENOMIC DNA]</scope>
</reference>
<dbReference type="InterPro" id="IPR002477">
    <property type="entry name" value="Peptidoglycan-bd-like"/>
</dbReference>
<name>A0A1F6DVY6_9BACT</name>
<proteinExistence type="predicted"/>
<evidence type="ECO:0000256" key="1">
    <source>
        <dbReference type="SAM" id="SignalP"/>
    </source>
</evidence>
<dbReference type="SUPFAM" id="SSF47090">
    <property type="entry name" value="PGBD-like"/>
    <property type="match status" value="1"/>
</dbReference>
<feature type="domain" description="Peptidoglycan binding-like" evidence="2">
    <location>
        <begin position="399"/>
        <end position="445"/>
    </location>
</feature>
<gene>
    <name evidence="3" type="ORF">A3D71_03125</name>
</gene>
<dbReference type="InterPro" id="IPR036365">
    <property type="entry name" value="PGBD-like_sf"/>
</dbReference>
<protein>
    <recommendedName>
        <fullName evidence="2">Peptidoglycan binding-like domain-containing protein</fullName>
    </recommendedName>
</protein>
<evidence type="ECO:0000313" key="3">
    <source>
        <dbReference type="EMBL" id="OGG65450.1"/>
    </source>
</evidence>
<comment type="caution">
    <text evidence="3">The sequence shown here is derived from an EMBL/GenBank/DDBJ whole genome shotgun (WGS) entry which is preliminary data.</text>
</comment>
<evidence type="ECO:0000259" key="2">
    <source>
        <dbReference type="Pfam" id="PF01471"/>
    </source>
</evidence>
<dbReference type="Proteomes" id="UP000177652">
    <property type="component" value="Unassembled WGS sequence"/>
</dbReference>
<dbReference type="Gene3D" id="1.10.101.10">
    <property type="entry name" value="PGBD-like superfamily/PGBD"/>
    <property type="match status" value="1"/>
</dbReference>